<dbReference type="SMART" id="SM00270">
    <property type="entry name" value="ChtBD1"/>
    <property type="match status" value="2"/>
</dbReference>
<dbReference type="Gene3D" id="3.30.60.10">
    <property type="entry name" value="Endochitinase-like"/>
    <property type="match status" value="2"/>
</dbReference>
<dbReference type="Proteomes" id="UP000286134">
    <property type="component" value="Unassembled WGS sequence"/>
</dbReference>
<evidence type="ECO:0000313" key="6">
    <source>
        <dbReference type="Proteomes" id="UP000286134"/>
    </source>
</evidence>
<dbReference type="GO" id="GO:0008061">
    <property type="term" value="F:chitin binding"/>
    <property type="evidence" value="ECO:0007669"/>
    <property type="project" value="UniProtKB-UniRule"/>
</dbReference>
<feature type="disulfide bond" evidence="3">
    <location>
        <begin position="141"/>
        <end position="145"/>
    </location>
</feature>
<feature type="domain" description="Chitin-binding type-1" evidence="4">
    <location>
        <begin position="100"/>
        <end position="147"/>
    </location>
</feature>
<dbReference type="SMR" id="A0A420HVC6"/>
<dbReference type="Pfam" id="PF00187">
    <property type="entry name" value="Chitin_bind_1"/>
    <property type="match status" value="2"/>
</dbReference>
<dbReference type="Pfam" id="PF09118">
    <property type="entry name" value="GO-like_E_set"/>
    <property type="match status" value="1"/>
</dbReference>
<dbReference type="InterPro" id="IPR001002">
    <property type="entry name" value="Chitin-bd_1"/>
</dbReference>
<dbReference type="InterPro" id="IPR009880">
    <property type="entry name" value="Glyoxal_oxidase_N"/>
</dbReference>
<dbReference type="EMBL" id="MCFK01004291">
    <property type="protein sequence ID" value="RKF61376.1"/>
    <property type="molecule type" value="Genomic_DNA"/>
</dbReference>
<dbReference type="Gene3D" id="2.130.10.80">
    <property type="entry name" value="Galactose oxidase/kelch, beta-propeller"/>
    <property type="match status" value="1"/>
</dbReference>
<evidence type="ECO:0000256" key="3">
    <source>
        <dbReference type="PROSITE-ProRule" id="PRU00261"/>
    </source>
</evidence>
<gene>
    <name evidence="5" type="ORF">OnM2_042062</name>
</gene>
<feature type="disulfide bond" evidence="3">
    <location>
        <begin position="121"/>
        <end position="135"/>
    </location>
</feature>
<feature type="disulfide bond" evidence="3">
    <location>
        <begin position="210"/>
        <end position="224"/>
    </location>
</feature>
<comment type="caution">
    <text evidence="3">Lacks conserved residue(s) required for the propagation of feature annotation.</text>
</comment>
<keyword evidence="2" id="KW-0732">Signal</keyword>
<organism evidence="5 6">
    <name type="scientific">Erysiphe neolycopersici</name>
    <dbReference type="NCBI Taxonomy" id="212602"/>
    <lineage>
        <taxon>Eukaryota</taxon>
        <taxon>Fungi</taxon>
        <taxon>Dikarya</taxon>
        <taxon>Ascomycota</taxon>
        <taxon>Pezizomycotina</taxon>
        <taxon>Leotiomycetes</taxon>
        <taxon>Erysiphales</taxon>
        <taxon>Erysiphaceae</taxon>
        <taxon>Erysiphe</taxon>
    </lineage>
</organism>
<dbReference type="InterPro" id="IPR036861">
    <property type="entry name" value="Endochitinase-like_sf"/>
</dbReference>
<dbReference type="SUPFAM" id="SSF81296">
    <property type="entry name" value="E set domains"/>
    <property type="match status" value="1"/>
</dbReference>
<accession>A0A420HVC6</accession>
<dbReference type="PROSITE" id="PS50941">
    <property type="entry name" value="CHIT_BIND_I_2"/>
    <property type="match status" value="2"/>
</dbReference>
<dbReference type="Gene3D" id="2.60.40.10">
    <property type="entry name" value="Immunoglobulins"/>
    <property type="match status" value="1"/>
</dbReference>
<dbReference type="AlphaFoldDB" id="A0A420HVC6"/>
<dbReference type="SUPFAM" id="SSF57016">
    <property type="entry name" value="Plant lectins/antimicrobial peptides"/>
    <property type="match status" value="2"/>
</dbReference>
<feature type="domain" description="Chitin-binding type-1" evidence="4">
    <location>
        <begin position="190"/>
        <end position="235"/>
    </location>
</feature>
<evidence type="ECO:0000259" key="4">
    <source>
        <dbReference type="PROSITE" id="PS50941"/>
    </source>
</evidence>
<keyword evidence="3" id="KW-1015">Disulfide bond</keyword>
<reference evidence="5 6" key="1">
    <citation type="journal article" date="2018" name="BMC Genomics">
        <title>Comparative genome analyses reveal sequence features reflecting distinct modes of host-adaptation between dicot and monocot powdery mildew.</title>
        <authorList>
            <person name="Wu Y."/>
            <person name="Ma X."/>
            <person name="Pan Z."/>
            <person name="Kale S.D."/>
            <person name="Song Y."/>
            <person name="King H."/>
            <person name="Zhang Q."/>
            <person name="Presley C."/>
            <person name="Deng X."/>
            <person name="Wei C.I."/>
            <person name="Xiao S."/>
        </authorList>
    </citation>
    <scope>NUCLEOTIDE SEQUENCE [LARGE SCALE GENOMIC DNA]</scope>
    <source>
        <strain evidence="5">UMSG2</strain>
    </source>
</reference>
<dbReference type="STRING" id="212602.A0A420HVC6"/>
<dbReference type="InterPro" id="IPR037293">
    <property type="entry name" value="Gal_Oxidase_central_sf"/>
</dbReference>
<keyword evidence="1 3" id="KW-0147">Chitin-binding</keyword>
<dbReference type="SUPFAM" id="SSF50965">
    <property type="entry name" value="Galactose oxidase, central domain"/>
    <property type="match status" value="1"/>
</dbReference>
<dbReference type="OrthoDB" id="2019572at2759"/>
<dbReference type="InterPro" id="IPR015202">
    <property type="entry name" value="GO-like_E_set"/>
</dbReference>
<sequence>MAFSLNPKTVYLFLAHAALLSAGVIITPAPLKCIKGDTSRMYEGCLRGQECTIDGRSISHSQDTIYYLIPHRCIPAQKLRDETSSHITNSTKIDVAVREDGRCGKEFENALCDANTGNGGCCSRYGFCGSTINHCLIDRGCQSGCTDSNGFNQIAISKDNVNHKIHNNPSLSSQNQREYSFPVDKSETQDGKCGAEYDHKICGNWPSGNCCSMYGFCGSLSSHCGAGCQSGNCYVVPVKVPDPKPAPLAPNPGSFRVIGMSGVAVMHAGLMPNGKVFFLDKLQNYSQIKTEDGEYAMSAEFDPETRKPIPLSYSTNAFCSGGAFLADGRVISVGGNGPLEFINSKIEDGFTAIRTLARSSTDPYLDGRPWEEPKNRKLVKGRWYPTVQTMPDGSVFVASGSLNGLYPENFENNNPTYEMLDRRGNPRGNIYELDILVKNQPYYMYPFINVLPDGNLFIFVSKQAQVFNHKRNTIIKQLPDLPGDYRTYPNTGGSVLLPLSSSNNWKAEIVICGGGVYQDISSPTDASCGRIAPLDIEPKWEMESMPKGRGMVEGVLLPDGTSIWLNGGNKGAQGFGLMAEPTLEALLYDPDKPVGQRFTTLASSEIPRLYHSCALLLLDGTVLVLGSNPLEMPKLKPDAYDTYVTEYRVEQYTPPYLHGSNAKRRPTDVKLSTKNLTADGSEFHISFYVPADAKSLKVVLYHGGFVTHSIHMGHRMLYLDNNGFKKRSRWQKIEVKGPPNNNVAPPGPYVIYVVVDGIPSVGQFVQVR</sequence>
<keyword evidence="6" id="KW-1185">Reference proteome</keyword>
<dbReference type="Pfam" id="PF07250">
    <property type="entry name" value="Glyoxal_oxid_N"/>
    <property type="match status" value="1"/>
</dbReference>
<comment type="caution">
    <text evidence="5">The sequence shown here is derived from an EMBL/GenBank/DDBJ whole genome shotgun (WGS) entry which is preliminary data.</text>
</comment>
<dbReference type="CDD" id="cd00035">
    <property type="entry name" value="ChtBD1"/>
    <property type="match status" value="1"/>
</dbReference>
<protein>
    <submittedName>
        <fullName evidence="5">Aldehyde oxidase GLOX</fullName>
    </submittedName>
</protein>
<evidence type="ECO:0000313" key="5">
    <source>
        <dbReference type="EMBL" id="RKF61376.1"/>
    </source>
</evidence>
<dbReference type="InterPro" id="IPR014756">
    <property type="entry name" value="Ig_E-set"/>
</dbReference>
<dbReference type="PANTHER" id="PTHR32208:SF21">
    <property type="entry name" value="LOW QUALITY PROTEIN: ALDEHYDE OXIDASE GLOX-LIKE"/>
    <property type="match status" value="1"/>
</dbReference>
<dbReference type="InterPro" id="IPR013783">
    <property type="entry name" value="Ig-like_fold"/>
</dbReference>
<dbReference type="PANTHER" id="PTHR32208">
    <property type="entry name" value="SECRETED PROTEIN-RELATED"/>
    <property type="match status" value="1"/>
</dbReference>
<name>A0A420HVC6_9PEZI</name>
<proteinExistence type="predicted"/>
<evidence type="ECO:0000256" key="2">
    <source>
        <dbReference type="ARBA" id="ARBA00022729"/>
    </source>
</evidence>
<dbReference type="CDD" id="cd11618">
    <property type="entry name" value="ChtBD1_1"/>
    <property type="match status" value="1"/>
</dbReference>
<dbReference type="InterPro" id="IPR011043">
    <property type="entry name" value="Gal_Oxase/kelch_b-propeller"/>
</dbReference>
<evidence type="ECO:0000256" key="1">
    <source>
        <dbReference type="ARBA" id="ARBA00022669"/>
    </source>
</evidence>
<dbReference type="CDD" id="cd02851">
    <property type="entry name" value="E_set_GO_C"/>
    <property type="match status" value="1"/>
</dbReference>